<organism evidence="13 14">
    <name type="scientific">Sinorhizobium alkalisoli</name>
    <dbReference type="NCBI Taxonomy" id="1752398"/>
    <lineage>
        <taxon>Bacteria</taxon>
        <taxon>Pseudomonadati</taxon>
        <taxon>Pseudomonadota</taxon>
        <taxon>Alphaproteobacteria</taxon>
        <taxon>Hyphomicrobiales</taxon>
        <taxon>Rhizobiaceae</taxon>
        <taxon>Sinorhizobium/Ensifer group</taxon>
        <taxon>Sinorhizobium</taxon>
    </lineage>
</organism>
<name>A0A1E3VI71_9HYPH</name>
<evidence type="ECO:0000256" key="5">
    <source>
        <dbReference type="ARBA" id="ARBA00022723"/>
    </source>
</evidence>
<feature type="signal peptide" evidence="12">
    <location>
        <begin position="1"/>
        <end position="30"/>
    </location>
</feature>
<feature type="binding site" evidence="11">
    <location>
        <position position="296"/>
    </location>
    <ligand>
        <name>Mg(2+)</name>
        <dbReference type="ChEBI" id="CHEBI:18420"/>
    </ligand>
</feature>
<dbReference type="AlphaFoldDB" id="A0A1E3VI71"/>
<evidence type="ECO:0000256" key="1">
    <source>
        <dbReference type="ARBA" id="ARBA00011955"/>
    </source>
</evidence>
<keyword evidence="14" id="KW-1185">Reference proteome</keyword>
<comment type="caution">
    <text evidence="13">The sequence shown here is derived from an EMBL/GenBank/DDBJ whole genome shotgun (WGS) entry which is preliminary data.</text>
</comment>
<dbReference type="InterPro" id="IPR024932">
    <property type="entry name" value="ApbE"/>
</dbReference>
<dbReference type="SUPFAM" id="SSF143631">
    <property type="entry name" value="ApbE-like"/>
    <property type="match status" value="1"/>
</dbReference>
<evidence type="ECO:0000256" key="10">
    <source>
        <dbReference type="PIRNR" id="PIRNR006268"/>
    </source>
</evidence>
<dbReference type="InterPro" id="IPR006311">
    <property type="entry name" value="TAT_signal"/>
</dbReference>
<evidence type="ECO:0000256" key="12">
    <source>
        <dbReference type="SAM" id="SignalP"/>
    </source>
</evidence>
<dbReference type="STRING" id="1752398.A8M32_03270"/>
<evidence type="ECO:0000256" key="8">
    <source>
        <dbReference type="ARBA" id="ARBA00031306"/>
    </source>
</evidence>
<keyword evidence="7 10" id="KW-0460">Magnesium</keyword>
<dbReference type="PANTHER" id="PTHR30040:SF2">
    <property type="entry name" value="FAD:PROTEIN FMN TRANSFERASE"/>
    <property type="match status" value="1"/>
</dbReference>
<comment type="cofactor">
    <cofactor evidence="11">
        <name>Mg(2+)</name>
        <dbReference type="ChEBI" id="CHEBI:18420"/>
    </cofactor>
    <cofactor evidence="11">
        <name>Mn(2+)</name>
        <dbReference type="ChEBI" id="CHEBI:29035"/>
    </cofactor>
    <text evidence="11">Magnesium. Can also use manganese.</text>
</comment>
<evidence type="ECO:0000313" key="13">
    <source>
        <dbReference type="EMBL" id="ODR92811.1"/>
    </source>
</evidence>
<dbReference type="Gene3D" id="3.10.520.10">
    <property type="entry name" value="ApbE-like domains"/>
    <property type="match status" value="1"/>
</dbReference>
<feature type="binding site" evidence="11">
    <location>
        <position position="292"/>
    </location>
    <ligand>
        <name>Mg(2+)</name>
        <dbReference type="ChEBI" id="CHEBI:18420"/>
    </ligand>
</feature>
<keyword evidence="5 10" id="KW-0479">Metal-binding</keyword>
<evidence type="ECO:0000256" key="6">
    <source>
        <dbReference type="ARBA" id="ARBA00022827"/>
    </source>
</evidence>
<keyword evidence="6 10" id="KW-0274">FAD</keyword>
<evidence type="ECO:0000256" key="7">
    <source>
        <dbReference type="ARBA" id="ARBA00022842"/>
    </source>
</evidence>
<comment type="catalytic activity">
    <reaction evidence="9 10">
        <text>L-threonyl-[protein] + FAD = FMN-L-threonyl-[protein] + AMP + H(+)</text>
        <dbReference type="Rhea" id="RHEA:36847"/>
        <dbReference type="Rhea" id="RHEA-COMP:11060"/>
        <dbReference type="Rhea" id="RHEA-COMP:11061"/>
        <dbReference type="ChEBI" id="CHEBI:15378"/>
        <dbReference type="ChEBI" id="CHEBI:30013"/>
        <dbReference type="ChEBI" id="CHEBI:57692"/>
        <dbReference type="ChEBI" id="CHEBI:74257"/>
        <dbReference type="ChEBI" id="CHEBI:456215"/>
        <dbReference type="EC" id="2.7.1.180"/>
    </reaction>
</comment>
<dbReference type="PANTHER" id="PTHR30040">
    <property type="entry name" value="THIAMINE BIOSYNTHESIS LIPOPROTEIN APBE"/>
    <property type="match status" value="1"/>
</dbReference>
<dbReference type="PROSITE" id="PS51318">
    <property type="entry name" value="TAT"/>
    <property type="match status" value="1"/>
</dbReference>
<dbReference type="InterPro" id="IPR003374">
    <property type="entry name" value="ApbE-like_sf"/>
</dbReference>
<dbReference type="RefSeq" id="WP_069456976.1">
    <property type="nucleotide sequence ID" value="NZ_LYBW01000039.1"/>
</dbReference>
<reference evidence="14" key="1">
    <citation type="submission" date="2016-05" db="EMBL/GenBank/DDBJ databases">
        <authorList>
            <person name="Li Y."/>
        </authorList>
    </citation>
    <scope>NUCLEOTIDE SEQUENCE [LARGE SCALE GENOMIC DNA]</scope>
    <source>
        <strain evidence="14">YIC4027</strain>
    </source>
</reference>
<evidence type="ECO:0000256" key="9">
    <source>
        <dbReference type="ARBA" id="ARBA00048540"/>
    </source>
</evidence>
<keyword evidence="3 10" id="KW-0285">Flavoprotein</keyword>
<dbReference type="GO" id="GO:0016740">
    <property type="term" value="F:transferase activity"/>
    <property type="evidence" value="ECO:0007669"/>
    <property type="project" value="UniProtKB-UniRule"/>
</dbReference>
<accession>A0A1E3VI71</accession>
<dbReference type="EC" id="2.7.1.180" evidence="1 10"/>
<evidence type="ECO:0000313" key="14">
    <source>
        <dbReference type="Proteomes" id="UP000094342"/>
    </source>
</evidence>
<dbReference type="EMBL" id="LYBW01000039">
    <property type="protein sequence ID" value="ODR92811.1"/>
    <property type="molecule type" value="Genomic_DNA"/>
</dbReference>
<gene>
    <name evidence="13" type="ORF">A8M32_03270</name>
</gene>
<proteinExistence type="inferred from homology"/>
<protein>
    <recommendedName>
        <fullName evidence="2 10">FAD:protein FMN transferase</fullName>
        <ecNumber evidence="1 10">2.7.1.180</ecNumber>
    </recommendedName>
    <alternativeName>
        <fullName evidence="8 10">Flavin transferase</fullName>
    </alternativeName>
</protein>
<dbReference type="PIRSF" id="PIRSF006268">
    <property type="entry name" value="ApbE"/>
    <property type="match status" value="1"/>
</dbReference>
<evidence type="ECO:0000256" key="2">
    <source>
        <dbReference type="ARBA" id="ARBA00016337"/>
    </source>
</evidence>
<dbReference type="GO" id="GO:0046872">
    <property type="term" value="F:metal ion binding"/>
    <property type="evidence" value="ECO:0007669"/>
    <property type="project" value="UniProtKB-UniRule"/>
</dbReference>
<comment type="similarity">
    <text evidence="10">Belongs to the ApbE family.</text>
</comment>
<keyword evidence="4 10" id="KW-0808">Transferase</keyword>
<feature type="binding site" evidence="11">
    <location>
        <position position="182"/>
    </location>
    <ligand>
        <name>Mg(2+)</name>
        <dbReference type="ChEBI" id="CHEBI:18420"/>
    </ligand>
</feature>
<dbReference type="Proteomes" id="UP000094342">
    <property type="component" value="Unassembled WGS sequence"/>
</dbReference>
<sequence length="334" mass="35319">MADHVSRRRAICILAAAAGLPLLGLGGARAAAAATVTWTGQALGAPATLILNVEDRSEAAGLVDRIVAEVSRLERVFSLYRQDSALSELNRTGAIAAPPADLVSLLAVSRDVWETTEGAFDPTIQPLWMLYAKHFSASDADPAGPSTEERQRALSLVGLDEIKSNRDRIVFARSGMALTLNGIAQGYITDCVVRLLKDAGVENSLVSMGETRAIGAQRSGLPWRVGLATREDMGRPDSILSLVNRAVATSSQEGFHFGASGRFGHIIDPLSGGTPRMHRRVSVVAPTATVADAFSTAFSLMSTPAVRRACAKRPELAVDLISTAGAHVRFGQPI</sequence>
<evidence type="ECO:0000256" key="11">
    <source>
        <dbReference type="PIRSR" id="PIRSR006268-2"/>
    </source>
</evidence>
<dbReference type="OrthoDB" id="9778595at2"/>
<evidence type="ECO:0000256" key="3">
    <source>
        <dbReference type="ARBA" id="ARBA00022630"/>
    </source>
</evidence>
<keyword evidence="12" id="KW-0732">Signal</keyword>
<evidence type="ECO:0000256" key="4">
    <source>
        <dbReference type="ARBA" id="ARBA00022679"/>
    </source>
</evidence>
<dbReference type="Pfam" id="PF02424">
    <property type="entry name" value="ApbE"/>
    <property type="match status" value="1"/>
</dbReference>
<feature type="chain" id="PRO_5039951766" description="FAD:protein FMN transferase" evidence="12">
    <location>
        <begin position="31"/>
        <end position="334"/>
    </location>
</feature>